<sequence>MKSRNVRALAAQILVKLLERQGSLSTCLADHKEIKEYALLQELCFGTCRWFFYLDYVLNYLLEKPLKSKDKDIHCLLLIGLYQLCELSIPDHAVLNESVTAAKDLKKPWAKPLVNAILRNFQRSYQQNHDDLTELMNSAPLHVQYAFPEWLYHQLCEAWPANTKEILDNSNRRPPMTLRVNGLKTNNKDQLAKMQLSDVIAKPSELSKQALYLEQPKPIIDIPGFIEGMVSVQDEASQLVPELLQLESGQRVLDACAAPGGKTCHILESEHSLSELVSVDIAEKRVVQIKENLERLGLDASLCCADILDLPNWWDGNPFDRILLDAPCSATGVIRRHPDIKLLRSADEVRRLVVLQQQMLMSLWPCLKSDGFLLYTTCSLLPQENDLQIHNFLNRMDNAKYEGIVADWGVECRYGRQLLTGADNGPDGFFYSLLRKI</sequence>
<keyword evidence="8 14" id="KW-0808">Transferase</keyword>
<dbReference type="Proteomes" id="UP000219329">
    <property type="component" value="Unassembled WGS sequence"/>
</dbReference>
<keyword evidence="6" id="KW-0698">rRNA processing</keyword>
<dbReference type="Gene3D" id="1.10.940.10">
    <property type="entry name" value="NusB-like"/>
    <property type="match status" value="1"/>
</dbReference>
<feature type="binding site" evidence="14">
    <location>
        <begin position="256"/>
        <end position="262"/>
    </location>
    <ligand>
        <name>S-adenosyl-L-methionine</name>
        <dbReference type="ChEBI" id="CHEBI:59789"/>
    </ligand>
</feature>
<dbReference type="InterPro" id="IPR035926">
    <property type="entry name" value="NusB-like_sf"/>
</dbReference>
<dbReference type="GO" id="GO:0009383">
    <property type="term" value="F:rRNA (cytosine-C5-)-methyltransferase activity"/>
    <property type="evidence" value="ECO:0007669"/>
    <property type="project" value="TreeGrafter"/>
</dbReference>
<dbReference type="EMBL" id="NTJZ01000003">
    <property type="protein sequence ID" value="PDH34470.1"/>
    <property type="molecule type" value="Genomic_DNA"/>
</dbReference>
<accession>A0A2A5WDA1</accession>
<organism evidence="16 17">
    <name type="scientific">OM182 bacterium MED-G28</name>
    <dbReference type="NCBI Taxonomy" id="1986256"/>
    <lineage>
        <taxon>Bacteria</taxon>
        <taxon>Pseudomonadati</taxon>
        <taxon>Pseudomonadota</taxon>
        <taxon>Gammaproteobacteria</taxon>
        <taxon>OMG group</taxon>
        <taxon>OM182 clade</taxon>
    </lineage>
</organism>
<dbReference type="NCBIfam" id="TIGR00563">
    <property type="entry name" value="rsmB"/>
    <property type="match status" value="1"/>
</dbReference>
<dbReference type="NCBIfam" id="NF011494">
    <property type="entry name" value="PRK14902.1"/>
    <property type="match status" value="1"/>
</dbReference>
<dbReference type="InterPro" id="IPR004573">
    <property type="entry name" value="rRNA_ssu_MeTfrase_B"/>
</dbReference>
<evidence type="ECO:0000256" key="4">
    <source>
        <dbReference type="ARBA" id="ARBA00012140"/>
    </source>
</evidence>
<dbReference type="GO" id="GO:0003723">
    <property type="term" value="F:RNA binding"/>
    <property type="evidence" value="ECO:0007669"/>
    <property type="project" value="UniProtKB-UniRule"/>
</dbReference>
<keyword evidence="7 14" id="KW-0489">Methyltransferase</keyword>
<comment type="similarity">
    <text evidence="3 14">Belongs to the class I-like SAM-binding methyltransferase superfamily. RsmB/NOP family.</text>
</comment>
<evidence type="ECO:0000256" key="2">
    <source>
        <dbReference type="ARBA" id="ARBA00004496"/>
    </source>
</evidence>
<evidence type="ECO:0000313" key="17">
    <source>
        <dbReference type="Proteomes" id="UP000219329"/>
    </source>
</evidence>
<evidence type="ECO:0000256" key="9">
    <source>
        <dbReference type="ARBA" id="ARBA00022691"/>
    </source>
</evidence>
<dbReference type="SUPFAM" id="SSF48013">
    <property type="entry name" value="NusB-like"/>
    <property type="match status" value="1"/>
</dbReference>
<dbReference type="PANTHER" id="PTHR22807:SF61">
    <property type="entry name" value="NOL1_NOP2_SUN FAMILY PROTEIN _ ANTITERMINATION NUSB DOMAIN-CONTAINING PROTEIN"/>
    <property type="match status" value="1"/>
</dbReference>
<dbReference type="Pfam" id="PF01189">
    <property type="entry name" value="Methyltr_RsmB-F"/>
    <property type="match status" value="1"/>
</dbReference>
<comment type="subcellular location">
    <subcellularLocation>
        <location evidence="2">Cytoplasm</location>
    </subcellularLocation>
</comment>
<evidence type="ECO:0000256" key="1">
    <source>
        <dbReference type="ARBA" id="ARBA00002724"/>
    </source>
</evidence>
<comment type="caution">
    <text evidence="16">The sequence shown here is derived from an EMBL/GenBank/DDBJ whole genome shotgun (WGS) entry which is preliminary data.</text>
</comment>
<evidence type="ECO:0000256" key="7">
    <source>
        <dbReference type="ARBA" id="ARBA00022603"/>
    </source>
</evidence>
<evidence type="ECO:0000256" key="5">
    <source>
        <dbReference type="ARBA" id="ARBA00022490"/>
    </source>
</evidence>
<dbReference type="InterPro" id="IPR049560">
    <property type="entry name" value="MeTrfase_RsmB-F_NOP2_cat"/>
</dbReference>
<keyword evidence="9 14" id="KW-0949">S-adenosyl-L-methionine</keyword>
<feature type="active site" description="Nucleophile" evidence="14">
    <location>
        <position position="378"/>
    </location>
</feature>
<dbReference type="PANTHER" id="PTHR22807">
    <property type="entry name" value="NOP2 YEAST -RELATED NOL1/NOP2/FMU SUN DOMAIN-CONTAINING"/>
    <property type="match status" value="1"/>
</dbReference>
<dbReference type="FunFam" id="3.40.50.150:FF:000022">
    <property type="entry name" value="Ribosomal RNA small subunit methyltransferase B"/>
    <property type="match status" value="1"/>
</dbReference>
<dbReference type="PROSITE" id="PS51686">
    <property type="entry name" value="SAM_MT_RSMB_NOP"/>
    <property type="match status" value="1"/>
</dbReference>
<evidence type="ECO:0000256" key="14">
    <source>
        <dbReference type="PROSITE-ProRule" id="PRU01023"/>
    </source>
</evidence>
<name>A0A2A5WDA1_9GAMM</name>
<dbReference type="NCBIfam" id="NF008149">
    <property type="entry name" value="PRK10901.1"/>
    <property type="match status" value="1"/>
</dbReference>
<evidence type="ECO:0000256" key="8">
    <source>
        <dbReference type="ARBA" id="ARBA00022679"/>
    </source>
</evidence>
<comment type="catalytic activity">
    <reaction evidence="13">
        <text>cytidine(967) in 16S rRNA + S-adenosyl-L-methionine = 5-methylcytidine(967) in 16S rRNA + S-adenosyl-L-homocysteine + H(+)</text>
        <dbReference type="Rhea" id="RHEA:42748"/>
        <dbReference type="Rhea" id="RHEA-COMP:10219"/>
        <dbReference type="Rhea" id="RHEA-COMP:10220"/>
        <dbReference type="ChEBI" id="CHEBI:15378"/>
        <dbReference type="ChEBI" id="CHEBI:57856"/>
        <dbReference type="ChEBI" id="CHEBI:59789"/>
        <dbReference type="ChEBI" id="CHEBI:74483"/>
        <dbReference type="ChEBI" id="CHEBI:82748"/>
        <dbReference type="EC" id="2.1.1.176"/>
    </reaction>
</comment>
<dbReference type="EC" id="2.1.1.176" evidence="4"/>
<reference evidence="16 17" key="1">
    <citation type="submission" date="2017-08" db="EMBL/GenBank/DDBJ databases">
        <title>Fine stratification of microbial communities through a metagenomic profile of the photic zone.</title>
        <authorList>
            <person name="Haro-Moreno J.M."/>
            <person name="Lopez-Perez M."/>
            <person name="De La Torre J."/>
            <person name="Picazo A."/>
            <person name="Camacho A."/>
            <person name="Rodriguez-Valera F."/>
        </authorList>
    </citation>
    <scope>NUCLEOTIDE SEQUENCE [LARGE SCALE GENOMIC DNA]</scope>
    <source>
        <strain evidence="16">MED-G28</strain>
    </source>
</reference>
<keyword evidence="10 14" id="KW-0694">RNA-binding</keyword>
<dbReference type="InterPro" id="IPR023267">
    <property type="entry name" value="RCMT"/>
</dbReference>
<feature type="binding site" evidence="14">
    <location>
        <position position="306"/>
    </location>
    <ligand>
        <name>S-adenosyl-L-methionine</name>
        <dbReference type="ChEBI" id="CHEBI:59789"/>
    </ligand>
</feature>
<evidence type="ECO:0000256" key="10">
    <source>
        <dbReference type="ARBA" id="ARBA00022884"/>
    </source>
</evidence>
<evidence type="ECO:0000313" key="16">
    <source>
        <dbReference type="EMBL" id="PDH34470.1"/>
    </source>
</evidence>
<dbReference type="PRINTS" id="PR02008">
    <property type="entry name" value="RCMTFAMILY"/>
</dbReference>
<evidence type="ECO:0000256" key="13">
    <source>
        <dbReference type="ARBA" id="ARBA00047283"/>
    </source>
</evidence>
<dbReference type="Gene3D" id="3.40.50.150">
    <property type="entry name" value="Vaccinia Virus protein VP39"/>
    <property type="match status" value="1"/>
</dbReference>
<keyword evidence="5" id="KW-0963">Cytoplasm</keyword>
<dbReference type="Pfam" id="PF22458">
    <property type="entry name" value="RsmF-B_ferredox"/>
    <property type="match status" value="1"/>
</dbReference>
<dbReference type="GO" id="GO:0006355">
    <property type="term" value="P:regulation of DNA-templated transcription"/>
    <property type="evidence" value="ECO:0007669"/>
    <property type="project" value="InterPro"/>
</dbReference>
<dbReference type="PROSITE" id="PS01153">
    <property type="entry name" value="NOL1_NOP2_SUN"/>
    <property type="match status" value="1"/>
</dbReference>
<dbReference type="InterPro" id="IPR029063">
    <property type="entry name" value="SAM-dependent_MTases_sf"/>
</dbReference>
<dbReference type="InterPro" id="IPR018314">
    <property type="entry name" value="RsmB/NOL1/NOP2-like_CS"/>
</dbReference>
<evidence type="ECO:0000259" key="15">
    <source>
        <dbReference type="PROSITE" id="PS51686"/>
    </source>
</evidence>
<dbReference type="InterPro" id="IPR054728">
    <property type="entry name" value="RsmB-like_ferredoxin"/>
</dbReference>
<dbReference type="CDD" id="cd02440">
    <property type="entry name" value="AdoMet_MTases"/>
    <property type="match status" value="1"/>
</dbReference>
<dbReference type="GO" id="GO:0070475">
    <property type="term" value="P:rRNA base methylation"/>
    <property type="evidence" value="ECO:0007669"/>
    <property type="project" value="TreeGrafter"/>
</dbReference>
<feature type="binding site" evidence="14">
    <location>
        <position position="325"/>
    </location>
    <ligand>
        <name>S-adenosyl-L-methionine</name>
        <dbReference type="ChEBI" id="CHEBI:59789"/>
    </ligand>
</feature>
<gene>
    <name evidence="16" type="ORF">CNF02_03685</name>
</gene>
<feature type="binding site" evidence="14">
    <location>
        <position position="280"/>
    </location>
    <ligand>
        <name>S-adenosyl-L-methionine</name>
        <dbReference type="ChEBI" id="CHEBI:59789"/>
    </ligand>
</feature>
<dbReference type="Pfam" id="PF01029">
    <property type="entry name" value="NusB"/>
    <property type="match status" value="1"/>
</dbReference>
<dbReference type="InterPro" id="IPR006027">
    <property type="entry name" value="NusB_RsmB_TIM44"/>
</dbReference>
<dbReference type="GO" id="GO:0005829">
    <property type="term" value="C:cytosol"/>
    <property type="evidence" value="ECO:0007669"/>
    <property type="project" value="TreeGrafter"/>
</dbReference>
<evidence type="ECO:0000256" key="6">
    <source>
        <dbReference type="ARBA" id="ARBA00022552"/>
    </source>
</evidence>
<feature type="domain" description="SAM-dependent MTase RsmB/NOP-type" evidence="15">
    <location>
        <begin position="166"/>
        <end position="437"/>
    </location>
</feature>
<evidence type="ECO:0000256" key="12">
    <source>
        <dbReference type="ARBA" id="ARBA00031088"/>
    </source>
</evidence>
<dbReference type="SUPFAM" id="SSF53335">
    <property type="entry name" value="S-adenosyl-L-methionine-dependent methyltransferases"/>
    <property type="match status" value="1"/>
</dbReference>
<proteinExistence type="inferred from homology"/>
<evidence type="ECO:0000256" key="3">
    <source>
        <dbReference type="ARBA" id="ARBA00007494"/>
    </source>
</evidence>
<comment type="function">
    <text evidence="1">Specifically methylates the cytosine at position 967 (m5C967) of 16S rRNA.</text>
</comment>
<dbReference type="Gene3D" id="3.30.70.1170">
    <property type="entry name" value="Sun protein, domain 3"/>
    <property type="match status" value="1"/>
</dbReference>
<protein>
    <recommendedName>
        <fullName evidence="4">16S rRNA (cytosine(967)-C(5))-methyltransferase</fullName>
        <ecNumber evidence="4">2.1.1.176</ecNumber>
    </recommendedName>
    <alternativeName>
        <fullName evidence="11">16S rRNA m5C967 methyltransferase</fullName>
    </alternativeName>
    <alternativeName>
        <fullName evidence="12">rRNA (cytosine-C(5)-)-methyltransferase RsmB</fullName>
    </alternativeName>
</protein>
<evidence type="ECO:0000256" key="11">
    <source>
        <dbReference type="ARBA" id="ARBA00030399"/>
    </source>
</evidence>
<dbReference type="AlphaFoldDB" id="A0A2A5WDA1"/>
<dbReference type="InterPro" id="IPR001678">
    <property type="entry name" value="MeTrfase_RsmB-F_NOP2_dom"/>
</dbReference>